<dbReference type="OrthoDB" id="5105815at2759"/>
<reference evidence="1 2" key="1">
    <citation type="journal article" date="2021" name="Nat. Commun.">
        <title>Genetic determinants of endophytism in the Arabidopsis root mycobiome.</title>
        <authorList>
            <person name="Mesny F."/>
            <person name="Miyauchi S."/>
            <person name="Thiergart T."/>
            <person name="Pickel B."/>
            <person name="Atanasova L."/>
            <person name="Karlsson M."/>
            <person name="Huettel B."/>
            <person name="Barry K.W."/>
            <person name="Haridas S."/>
            <person name="Chen C."/>
            <person name="Bauer D."/>
            <person name="Andreopoulos W."/>
            <person name="Pangilinan J."/>
            <person name="LaButti K."/>
            <person name="Riley R."/>
            <person name="Lipzen A."/>
            <person name="Clum A."/>
            <person name="Drula E."/>
            <person name="Henrissat B."/>
            <person name="Kohler A."/>
            <person name="Grigoriev I.V."/>
            <person name="Martin F.M."/>
            <person name="Hacquard S."/>
        </authorList>
    </citation>
    <scope>NUCLEOTIDE SEQUENCE [LARGE SCALE GENOMIC DNA]</scope>
    <source>
        <strain evidence="1 2">MPI-CAGE-CH-0241</strain>
    </source>
</reference>
<organism evidence="1 2">
    <name type="scientific">Thelonectria olida</name>
    <dbReference type="NCBI Taxonomy" id="1576542"/>
    <lineage>
        <taxon>Eukaryota</taxon>
        <taxon>Fungi</taxon>
        <taxon>Dikarya</taxon>
        <taxon>Ascomycota</taxon>
        <taxon>Pezizomycotina</taxon>
        <taxon>Sordariomycetes</taxon>
        <taxon>Hypocreomycetidae</taxon>
        <taxon>Hypocreales</taxon>
        <taxon>Nectriaceae</taxon>
        <taxon>Thelonectria</taxon>
    </lineage>
</organism>
<keyword evidence="2" id="KW-1185">Reference proteome</keyword>
<evidence type="ECO:0000313" key="1">
    <source>
        <dbReference type="EMBL" id="KAH6883881.1"/>
    </source>
</evidence>
<dbReference type="Proteomes" id="UP000777438">
    <property type="component" value="Unassembled WGS sequence"/>
</dbReference>
<sequence length="210" mass="24636">MPYFKPAIDPLSYQSQWEEPDEVDQEKRMRTYIALLSATSWNETKPILAGIHDKFYFALAINDMPELYRFKASTLLNPWRAKAVNEIITMIQPNKTKYDPKSVFPIVATDEFTKTLPAQAQRCYICNIRFNVYQNIIWKSCGEHTMHSYCLRELLTANELPLVGPCGCNTAGYNQWQYEMPDTDIREKKSMIRHYGWDSRKKLSEPCYRP</sequence>
<accession>A0A9P9AID8</accession>
<dbReference type="EMBL" id="JAGPYM010000022">
    <property type="protein sequence ID" value="KAH6883881.1"/>
    <property type="molecule type" value="Genomic_DNA"/>
</dbReference>
<gene>
    <name evidence="1" type="ORF">B0T10DRAFT_463246</name>
</gene>
<protein>
    <submittedName>
        <fullName evidence="1">Uncharacterized protein</fullName>
    </submittedName>
</protein>
<dbReference type="AlphaFoldDB" id="A0A9P9AID8"/>
<evidence type="ECO:0000313" key="2">
    <source>
        <dbReference type="Proteomes" id="UP000777438"/>
    </source>
</evidence>
<dbReference type="CDD" id="cd16448">
    <property type="entry name" value="RING-H2"/>
    <property type="match status" value="1"/>
</dbReference>
<proteinExistence type="predicted"/>
<name>A0A9P9AID8_9HYPO</name>
<dbReference type="SUPFAM" id="SSF57850">
    <property type="entry name" value="RING/U-box"/>
    <property type="match status" value="1"/>
</dbReference>
<comment type="caution">
    <text evidence="1">The sequence shown here is derived from an EMBL/GenBank/DDBJ whole genome shotgun (WGS) entry which is preliminary data.</text>
</comment>